<evidence type="ECO:0000256" key="1">
    <source>
        <dbReference type="SAM" id="MobiDB-lite"/>
    </source>
</evidence>
<evidence type="ECO:0000313" key="3">
    <source>
        <dbReference type="Proteomes" id="UP001596287"/>
    </source>
</evidence>
<reference evidence="3" key="1">
    <citation type="journal article" date="2019" name="Int. J. Syst. Evol. Microbiol.">
        <title>The Global Catalogue of Microorganisms (GCM) 10K type strain sequencing project: providing services to taxonomists for standard genome sequencing and annotation.</title>
        <authorList>
            <consortium name="The Broad Institute Genomics Platform"/>
            <consortium name="The Broad Institute Genome Sequencing Center for Infectious Disease"/>
            <person name="Wu L."/>
            <person name="Ma J."/>
        </authorList>
    </citation>
    <scope>NUCLEOTIDE SEQUENCE [LARGE SCALE GENOMIC DNA]</scope>
    <source>
        <strain evidence="3">CCUG 49679</strain>
    </source>
</reference>
<organism evidence="2 3">
    <name type="scientific">Flavobacterium qiangtangense</name>
    <dbReference type="NCBI Taxonomy" id="1442595"/>
    <lineage>
        <taxon>Bacteria</taxon>
        <taxon>Pseudomonadati</taxon>
        <taxon>Bacteroidota</taxon>
        <taxon>Flavobacteriia</taxon>
        <taxon>Flavobacteriales</taxon>
        <taxon>Flavobacteriaceae</taxon>
        <taxon>Flavobacterium</taxon>
    </lineage>
</organism>
<dbReference type="EMBL" id="JBHSQB010000004">
    <property type="protein sequence ID" value="MFC6095778.1"/>
    <property type="molecule type" value="Genomic_DNA"/>
</dbReference>
<evidence type="ECO:0000313" key="2">
    <source>
        <dbReference type="EMBL" id="MFC6095778.1"/>
    </source>
</evidence>
<feature type="region of interest" description="Disordered" evidence="1">
    <location>
        <begin position="1"/>
        <end position="24"/>
    </location>
</feature>
<protein>
    <submittedName>
        <fullName evidence="2">Uncharacterized protein</fullName>
    </submittedName>
</protein>
<sequence length="105" mass="11624">MSNKPDGRKHNGGVRAGAGRPPKPEEIKMLEKLTADNFTDEAIAVLQGKIRGGNVECLKLWFSYVYGTPKQKIETESNITVSSIDLKDIISFDVLPTDDIDFDDL</sequence>
<dbReference type="Proteomes" id="UP001596287">
    <property type="component" value="Unassembled WGS sequence"/>
</dbReference>
<gene>
    <name evidence="2" type="ORF">ACFPVY_03895</name>
</gene>
<accession>A0ABW1PL44</accession>
<keyword evidence="3" id="KW-1185">Reference proteome</keyword>
<dbReference type="RefSeq" id="WP_379790445.1">
    <property type="nucleotide sequence ID" value="NZ_JBHSQB010000004.1"/>
</dbReference>
<comment type="caution">
    <text evidence="2">The sequence shown here is derived from an EMBL/GenBank/DDBJ whole genome shotgun (WGS) entry which is preliminary data.</text>
</comment>
<proteinExistence type="predicted"/>
<name>A0ABW1PL44_9FLAO</name>